<evidence type="ECO:0000313" key="2">
    <source>
        <dbReference type="Proteomes" id="UP001500218"/>
    </source>
</evidence>
<organism evidence="1 2">
    <name type="scientific">Luedemannella flava</name>
    <dbReference type="NCBI Taxonomy" id="349316"/>
    <lineage>
        <taxon>Bacteria</taxon>
        <taxon>Bacillati</taxon>
        <taxon>Actinomycetota</taxon>
        <taxon>Actinomycetes</taxon>
        <taxon>Micromonosporales</taxon>
        <taxon>Micromonosporaceae</taxon>
        <taxon>Luedemannella</taxon>
    </lineage>
</organism>
<comment type="caution">
    <text evidence="1">The sequence shown here is derived from an EMBL/GenBank/DDBJ whole genome shotgun (WGS) entry which is preliminary data.</text>
</comment>
<keyword evidence="2" id="KW-1185">Reference proteome</keyword>
<protein>
    <recommendedName>
        <fullName evidence="3">HEPN domain-containing protein</fullName>
    </recommendedName>
</protein>
<name>A0ABN2M9K5_9ACTN</name>
<dbReference type="EMBL" id="BAAALT010000141">
    <property type="protein sequence ID" value="GAA1815917.1"/>
    <property type="molecule type" value="Genomic_DNA"/>
</dbReference>
<evidence type="ECO:0000313" key="1">
    <source>
        <dbReference type="EMBL" id="GAA1815917.1"/>
    </source>
</evidence>
<dbReference type="Proteomes" id="UP001500218">
    <property type="component" value="Unassembled WGS sequence"/>
</dbReference>
<sequence length="152" mass="16950">MGVTLQREAMLAGFRFDTEYAAGLLFAADVTEAATRPEHGAHGAERLKDPYAQELLRCQRNYEWCDNRHDVDLAVHGALRATVDYVARRYALSPSPEPGRPHQLWPDLDDRLAALARALEFAAAAAEDAWRRNVRSAGFRCSRAAAFAPVRQ</sequence>
<gene>
    <name evidence="1" type="ORF">GCM10009682_40970</name>
</gene>
<accession>A0ABN2M9K5</accession>
<reference evidence="1 2" key="1">
    <citation type="journal article" date="2019" name="Int. J. Syst. Evol. Microbiol.">
        <title>The Global Catalogue of Microorganisms (GCM) 10K type strain sequencing project: providing services to taxonomists for standard genome sequencing and annotation.</title>
        <authorList>
            <consortium name="The Broad Institute Genomics Platform"/>
            <consortium name="The Broad Institute Genome Sequencing Center for Infectious Disease"/>
            <person name="Wu L."/>
            <person name="Ma J."/>
        </authorList>
    </citation>
    <scope>NUCLEOTIDE SEQUENCE [LARGE SCALE GENOMIC DNA]</scope>
    <source>
        <strain evidence="1 2">JCM 13250</strain>
    </source>
</reference>
<proteinExistence type="predicted"/>
<evidence type="ECO:0008006" key="3">
    <source>
        <dbReference type="Google" id="ProtNLM"/>
    </source>
</evidence>